<evidence type="ECO:0000256" key="4">
    <source>
        <dbReference type="SAM" id="Coils"/>
    </source>
</evidence>
<dbReference type="Gene3D" id="3.40.50.2300">
    <property type="match status" value="1"/>
</dbReference>
<evidence type="ECO:0000256" key="1">
    <source>
        <dbReference type="ARBA" id="ARBA00022553"/>
    </source>
</evidence>
<dbReference type="SMART" id="SM00448">
    <property type="entry name" value="REC"/>
    <property type="match status" value="1"/>
</dbReference>
<keyword evidence="2" id="KW-0902">Two-component regulatory system</keyword>
<dbReference type="PANTHER" id="PTHR45339:SF1">
    <property type="entry name" value="HYBRID SIGNAL TRANSDUCTION HISTIDINE KINASE J"/>
    <property type="match status" value="1"/>
</dbReference>
<dbReference type="Proteomes" id="UP000240830">
    <property type="component" value="Unassembled WGS sequence"/>
</dbReference>
<dbReference type="Pfam" id="PF00072">
    <property type="entry name" value="Response_reg"/>
    <property type="match status" value="1"/>
</dbReference>
<name>A0A2H9THX6_9FUNG</name>
<organism evidence="6 7">
    <name type="scientific">Paramicrosporidium saccamoebae</name>
    <dbReference type="NCBI Taxonomy" id="1246581"/>
    <lineage>
        <taxon>Eukaryota</taxon>
        <taxon>Fungi</taxon>
        <taxon>Fungi incertae sedis</taxon>
        <taxon>Cryptomycota</taxon>
        <taxon>Cryptomycota incertae sedis</taxon>
        <taxon>Paramicrosporidium</taxon>
    </lineage>
</organism>
<protein>
    <submittedName>
        <fullName evidence="6">Transcription factor</fullName>
    </submittedName>
</protein>
<reference evidence="6 7" key="1">
    <citation type="submission" date="2016-10" db="EMBL/GenBank/DDBJ databases">
        <title>The genome of Paramicrosporidium saccamoebae is the missing link in understanding Cryptomycota and Microsporidia evolution.</title>
        <authorList>
            <person name="Quandt C.A."/>
            <person name="Beaudet D."/>
            <person name="Corsaro D."/>
            <person name="Michel R."/>
            <person name="Corradi N."/>
            <person name="James T."/>
        </authorList>
    </citation>
    <scope>NUCLEOTIDE SEQUENCE [LARGE SCALE GENOMIC DNA]</scope>
    <source>
        <strain evidence="6 7">KSL3</strain>
    </source>
</reference>
<dbReference type="InterPro" id="IPR001789">
    <property type="entry name" value="Sig_transdc_resp-reg_receiver"/>
</dbReference>
<dbReference type="STRING" id="1246581.A0A2H9THX6"/>
<keyword evidence="4" id="KW-0175">Coiled coil</keyword>
<dbReference type="SUPFAM" id="SSF52172">
    <property type="entry name" value="CheY-like"/>
    <property type="match status" value="1"/>
</dbReference>
<gene>
    <name evidence="6" type="ORF">PSACC_02878</name>
</gene>
<feature type="domain" description="Response regulatory" evidence="5">
    <location>
        <begin position="117"/>
        <end position="232"/>
    </location>
</feature>
<proteinExistence type="predicted"/>
<comment type="caution">
    <text evidence="6">The sequence shown here is derived from an EMBL/GenBank/DDBJ whole genome shotgun (WGS) entry which is preliminary data.</text>
</comment>
<feature type="coiled-coil region" evidence="4">
    <location>
        <begin position="17"/>
        <end position="69"/>
    </location>
</feature>
<dbReference type="CDD" id="cd17546">
    <property type="entry name" value="REC_hyHK_CKI1_RcsC-like"/>
    <property type="match status" value="1"/>
</dbReference>
<evidence type="ECO:0000256" key="3">
    <source>
        <dbReference type="PROSITE-ProRule" id="PRU00169"/>
    </source>
</evidence>
<dbReference type="EMBL" id="MTSL01000178">
    <property type="protein sequence ID" value="PJF17367.1"/>
    <property type="molecule type" value="Genomic_DNA"/>
</dbReference>
<feature type="modified residue" description="4-aspartylphosphate" evidence="3">
    <location>
        <position position="166"/>
    </location>
</feature>
<keyword evidence="1 3" id="KW-0597">Phosphoprotein</keyword>
<evidence type="ECO:0000256" key="2">
    <source>
        <dbReference type="ARBA" id="ARBA00023012"/>
    </source>
</evidence>
<keyword evidence="7" id="KW-1185">Reference proteome</keyword>
<dbReference type="PROSITE" id="PS50110">
    <property type="entry name" value="RESPONSE_REGULATORY"/>
    <property type="match status" value="1"/>
</dbReference>
<dbReference type="InterPro" id="IPR011006">
    <property type="entry name" value="CheY-like_superfamily"/>
</dbReference>
<sequence>MSITLSGTPTNDAIARLAACLTKLQEQMERMAQMQSESTLMVSRLSGAVLRLSQEMADGKNRIAGLEERQKKRRKTDGLLIPSFGFDNPSLTPTINPTSLAADVNDILGPLVPRTARVLVVEDDVAYQWLVSKNLEAKGLNCTLAQTAEEALMFLQHASFDLILMDIYLPGGISGLDTARRIRAFDSVTPIVSMTSATTPRQIASYLAGGMNDVLPKPFSKDGLLGLVSRFCALDLGEKGKGPIEEIFSDDILDDVGTSSSSGRGSTFMFGPHL</sequence>
<dbReference type="PANTHER" id="PTHR45339">
    <property type="entry name" value="HYBRID SIGNAL TRANSDUCTION HISTIDINE KINASE J"/>
    <property type="match status" value="1"/>
</dbReference>
<dbReference type="AlphaFoldDB" id="A0A2H9THX6"/>
<evidence type="ECO:0000259" key="5">
    <source>
        <dbReference type="PROSITE" id="PS50110"/>
    </source>
</evidence>
<evidence type="ECO:0000313" key="7">
    <source>
        <dbReference type="Proteomes" id="UP000240830"/>
    </source>
</evidence>
<dbReference type="OrthoDB" id="60033at2759"/>
<dbReference type="GO" id="GO:0000160">
    <property type="term" value="P:phosphorelay signal transduction system"/>
    <property type="evidence" value="ECO:0007669"/>
    <property type="project" value="UniProtKB-KW"/>
</dbReference>
<accession>A0A2H9THX6</accession>
<evidence type="ECO:0000313" key="6">
    <source>
        <dbReference type="EMBL" id="PJF17367.1"/>
    </source>
</evidence>